<protein>
    <submittedName>
        <fullName evidence="3">PA2778 family cysteine peptidase</fullName>
    </submittedName>
</protein>
<dbReference type="Gene3D" id="1.25.40.10">
    <property type="entry name" value="Tetratricopeptide repeat domain"/>
    <property type="match status" value="1"/>
</dbReference>
<reference evidence="3 4" key="1">
    <citation type="submission" date="2019-12" db="EMBL/GenBank/DDBJ databases">
        <title>Novel species isolated from a subtropical stream in China.</title>
        <authorList>
            <person name="Lu H."/>
        </authorList>
    </citation>
    <scope>NUCLEOTIDE SEQUENCE [LARGE SCALE GENOMIC DNA]</scope>
    <source>
        <strain evidence="3 4">DS3</strain>
    </source>
</reference>
<comment type="caution">
    <text evidence="3">The sequence shown here is derived from an EMBL/GenBank/DDBJ whole genome shotgun (WGS) entry which is preliminary data.</text>
</comment>
<dbReference type="AlphaFoldDB" id="A0A6N9HB67"/>
<keyword evidence="4" id="KW-1185">Reference proteome</keyword>
<evidence type="ECO:0000259" key="2">
    <source>
        <dbReference type="Pfam" id="PF13529"/>
    </source>
</evidence>
<dbReference type="NCBIfam" id="NF033920">
    <property type="entry name" value="C39_PA2778_fam"/>
    <property type="match status" value="1"/>
</dbReference>
<sequence length="311" mass="32708">MMQRLLAVAVALLLLAGCATQTRALLAAPRTGPQQQELVATPFYAQERYQCGPAALAMVLGAAGISKSPDSLVGEVYLPGREGSLQIELQAAGRRHGALTTRIAPSMQALLAELDAGHPVLVLQNLSLPILPKWHYAVVIGYDIGSAEVILRSGTTRRMTMPLSTFENTWARSGFWGLVALPPGELPATASLATLQPDLIAYEAAVPPQSALLSYRAALQRWPNTLPLQLGLGNSAYAAGDKAAAAEAFRSVTVAHPSHGAAFNNLAVVLGELGQLDEARAAAQAAVDLGGAWRDEARATLLSLQKQASRP</sequence>
<dbReference type="Gene3D" id="3.90.70.10">
    <property type="entry name" value="Cysteine proteinases"/>
    <property type="match status" value="1"/>
</dbReference>
<dbReference type="InterPro" id="IPR039564">
    <property type="entry name" value="Peptidase_C39-like"/>
</dbReference>
<evidence type="ECO:0000313" key="4">
    <source>
        <dbReference type="Proteomes" id="UP000448575"/>
    </source>
</evidence>
<accession>A0A6N9HB67</accession>
<keyword evidence="1" id="KW-0732">Signal</keyword>
<feature type="signal peptide" evidence="1">
    <location>
        <begin position="1"/>
        <end position="27"/>
    </location>
</feature>
<gene>
    <name evidence="3" type="ORF">GTP41_01160</name>
</gene>
<evidence type="ECO:0000313" key="3">
    <source>
        <dbReference type="EMBL" id="MYN00699.1"/>
    </source>
</evidence>
<dbReference type="Proteomes" id="UP000448575">
    <property type="component" value="Unassembled WGS sequence"/>
</dbReference>
<feature type="domain" description="Peptidase C39-like" evidence="2">
    <location>
        <begin position="41"/>
        <end position="150"/>
    </location>
</feature>
<proteinExistence type="predicted"/>
<dbReference type="PROSITE" id="PS51257">
    <property type="entry name" value="PROKAR_LIPOPROTEIN"/>
    <property type="match status" value="1"/>
</dbReference>
<dbReference type="RefSeq" id="WP_161023714.1">
    <property type="nucleotide sequence ID" value="NZ_WWCJ01000001.1"/>
</dbReference>
<dbReference type="CDD" id="cd02549">
    <property type="entry name" value="Peptidase_C39A"/>
    <property type="match status" value="1"/>
</dbReference>
<evidence type="ECO:0000256" key="1">
    <source>
        <dbReference type="SAM" id="SignalP"/>
    </source>
</evidence>
<dbReference type="Pfam" id="PF13432">
    <property type="entry name" value="TPR_16"/>
    <property type="match status" value="1"/>
</dbReference>
<organism evidence="3 4">
    <name type="scientific">Pseudoduganella guangdongensis</name>
    <dbReference type="NCBI Taxonomy" id="2692179"/>
    <lineage>
        <taxon>Bacteria</taxon>
        <taxon>Pseudomonadati</taxon>
        <taxon>Pseudomonadota</taxon>
        <taxon>Betaproteobacteria</taxon>
        <taxon>Burkholderiales</taxon>
        <taxon>Oxalobacteraceae</taxon>
        <taxon>Telluria group</taxon>
        <taxon>Pseudoduganella</taxon>
    </lineage>
</organism>
<dbReference type="Pfam" id="PF13529">
    <property type="entry name" value="Peptidase_C39_2"/>
    <property type="match status" value="1"/>
</dbReference>
<dbReference type="InterPro" id="IPR039563">
    <property type="entry name" value="Peptidase_C39_single_dom"/>
</dbReference>
<dbReference type="EMBL" id="WWCJ01000001">
    <property type="protein sequence ID" value="MYN00699.1"/>
    <property type="molecule type" value="Genomic_DNA"/>
</dbReference>
<dbReference type="SUPFAM" id="SSF48452">
    <property type="entry name" value="TPR-like"/>
    <property type="match status" value="1"/>
</dbReference>
<name>A0A6N9HB67_9BURK</name>
<feature type="chain" id="PRO_5026820579" evidence="1">
    <location>
        <begin position="28"/>
        <end position="311"/>
    </location>
</feature>
<dbReference type="InterPro" id="IPR011990">
    <property type="entry name" value="TPR-like_helical_dom_sf"/>
</dbReference>